<dbReference type="AlphaFoldDB" id="A0A809RSD6"/>
<dbReference type="KEGG" id="ddz:DSYM_00760"/>
<dbReference type="CDD" id="cd00077">
    <property type="entry name" value="HDc"/>
    <property type="match status" value="1"/>
</dbReference>
<organism evidence="2 3">
    <name type="scientific">Candidatus Desulfobacillus denitrificans</name>
    <dbReference type="NCBI Taxonomy" id="2608985"/>
    <lineage>
        <taxon>Bacteria</taxon>
        <taxon>Pseudomonadati</taxon>
        <taxon>Pseudomonadota</taxon>
        <taxon>Betaproteobacteria</taxon>
        <taxon>Candidatus Desulfobacillus</taxon>
    </lineage>
</organism>
<dbReference type="Gene3D" id="1.10.3210.10">
    <property type="entry name" value="Hypothetical protein af1432"/>
    <property type="match status" value="1"/>
</dbReference>
<dbReference type="PROSITE" id="PS51832">
    <property type="entry name" value="HD_GYP"/>
    <property type="match status" value="1"/>
</dbReference>
<reference evidence="2" key="1">
    <citation type="journal article" name="DNA Res.">
        <title>The physiological potential of anammox bacteria as revealed by their core genome structure.</title>
        <authorList>
            <person name="Okubo T."/>
            <person name="Toyoda A."/>
            <person name="Fukuhara K."/>
            <person name="Uchiyama I."/>
            <person name="Harigaya Y."/>
            <person name="Kuroiwa M."/>
            <person name="Suzuki T."/>
            <person name="Murakami Y."/>
            <person name="Suwa Y."/>
            <person name="Takami H."/>
        </authorList>
    </citation>
    <scope>NUCLEOTIDE SEQUENCE</scope>
    <source>
        <strain evidence="2">317325-3</strain>
    </source>
</reference>
<dbReference type="Pfam" id="PF13487">
    <property type="entry name" value="HD_5"/>
    <property type="match status" value="1"/>
</dbReference>
<protein>
    <recommendedName>
        <fullName evidence="1">HD-GYP domain-containing protein</fullName>
    </recommendedName>
</protein>
<dbReference type="SMART" id="SM00471">
    <property type="entry name" value="HDc"/>
    <property type="match status" value="1"/>
</dbReference>
<dbReference type="EMBL" id="AP021857">
    <property type="protein sequence ID" value="BBO19377.1"/>
    <property type="molecule type" value="Genomic_DNA"/>
</dbReference>
<evidence type="ECO:0000259" key="1">
    <source>
        <dbReference type="PROSITE" id="PS51832"/>
    </source>
</evidence>
<dbReference type="InterPro" id="IPR003607">
    <property type="entry name" value="HD/PDEase_dom"/>
</dbReference>
<dbReference type="PANTHER" id="PTHR43155:SF2">
    <property type="entry name" value="CYCLIC DI-GMP PHOSPHODIESTERASE PA4108"/>
    <property type="match status" value="1"/>
</dbReference>
<evidence type="ECO:0000313" key="3">
    <source>
        <dbReference type="Proteomes" id="UP000662914"/>
    </source>
</evidence>
<proteinExistence type="predicted"/>
<feature type="domain" description="HD-GYP" evidence="1">
    <location>
        <begin position="107"/>
        <end position="304"/>
    </location>
</feature>
<dbReference type="Proteomes" id="UP000662914">
    <property type="component" value="Chromosome"/>
</dbReference>
<dbReference type="InterPro" id="IPR037522">
    <property type="entry name" value="HD_GYP_dom"/>
</dbReference>
<dbReference type="PANTHER" id="PTHR43155">
    <property type="entry name" value="CYCLIC DI-GMP PHOSPHODIESTERASE PA4108-RELATED"/>
    <property type="match status" value="1"/>
</dbReference>
<gene>
    <name evidence="2" type="ORF">DSYM_00760</name>
</gene>
<name>A0A809RSD6_9PROT</name>
<accession>A0A809RSD6</accession>
<evidence type="ECO:0000313" key="2">
    <source>
        <dbReference type="EMBL" id="BBO19377.1"/>
    </source>
</evidence>
<dbReference type="GO" id="GO:0008081">
    <property type="term" value="F:phosphoric diester hydrolase activity"/>
    <property type="evidence" value="ECO:0007669"/>
    <property type="project" value="UniProtKB-ARBA"/>
</dbReference>
<sequence length="430" mass="47828">MNERYDEHYIASVTALGDTHEVVATQAVFTRNGIKLIEKGTRIDSAFRERLVQHKLLPPLDQCLSVADGVSQAALRERARAILDDEPRFQLLRAALPGIERLANALYAMPLTPQLAFKLTVAREQRPEVYEHSVQMTLIALFLAIKSRLPDRDLASVAAAGMLHDIGELHIDPELLRPGRRLDATELRHVYAHPMTAYLILQEHPQFHPEISTAVFEHHERLDGSGYPRGLKGEEIGPIGQILMLAEAVTTLFEKSWRTHGASRLSVMLKMNRRKFNRELIDHLVGLLHGGEPQGLDSMGEVSAEVVVAQLDQLAEVFRSWHGAYQACAVDTPQLAEAPLVDFLNKRITGLERTLLETGFHPDELSALTAGIEDDAVALAEMQLMVRESRWQVSDIINEVARRGADFEAADAGRALVDGWIGRAGALIRD</sequence>
<dbReference type="SUPFAM" id="SSF109604">
    <property type="entry name" value="HD-domain/PDEase-like"/>
    <property type="match status" value="1"/>
</dbReference>